<protein>
    <submittedName>
        <fullName evidence="2">Uncharacterized protein</fullName>
    </submittedName>
</protein>
<dbReference type="Proteomes" id="UP001218208">
    <property type="component" value="Unassembled WGS sequence"/>
</dbReference>
<organism evidence="2 3">
    <name type="scientific">Stenotrophomonas maltophilia</name>
    <name type="common">Pseudomonas maltophilia</name>
    <name type="synonym">Xanthomonas maltophilia</name>
    <dbReference type="NCBI Taxonomy" id="40324"/>
    <lineage>
        <taxon>Bacteria</taxon>
        <taxon>Pseudomonadati</taxon>
        <taxon>Pseudomonadota</taxon>
        <taxon>Gammaproteobacteria</taxon>
        <taxon>Lysobacterales</taxon>
        <taxon>Lysobacteraceae</taxon>
        <taxon>Stenotrophomonas</taxon>
        <taxon>Stenotrophomonas maltophilia group</taxon>
    </lineage>
</organism>
<evidence type="ECO:0000313" key="3">
    <source>
        <dbReference type="Proteomes" id="UP001218208"/>
    </source>
</evidence>
<evidence type="ECO:0000256" key="1">
    <source>
        <dbReference type="SAM" id="MobiDB-lite"/>
    </source>
</evidence>
<name>A0AAI9C235_STEMA</name>
<proteinExistence type="predicted"/>
<dbReference type="AlphaFoldDB" id="A0AAI9C235"/>
<dbReference type="EMBL" id="ABLOJW010000010">
    <property type="protein sequence ID" value="EKT4092721.1"/>
    <property type="molecule type" value="Genomic_DNA"/>
</dbReference>
<evidence type="ECO:0000313" key="2">
    <source>
        <dbReference type="EMBL" id="EKT4092721.1"/>
    </source>
</evidence>
<comment type="caution">
    <text evidence="2">The sequence shown here is derived from an EMBL/GenBank/DDBJ whole genome shotgun (WGS) entry which is preliminary data.</text>
</comment>
<reference evidence="2" key="1">
    <citation type="submission" date="2022-07" db="EMBL/GenBank/DDBJ databases">
        <authorList>
            <consortium name="DAFM: The Division of Animal and Food Microbiology"/>
        </authorList>
    </citation>
    <scope>NUCLEOTIDE SEQUENCE</scope>
    <source>
        <strain evidence="2">19MO01SH01-2</strain>
    </source>
</reference>
<sequence length="109" mass="11852">MTDHDFFAAMAGGIPPITPPGAIPMTQLKAFYVDDMPTIYAAATIEDAARLYEHDLGEPCEDGYPREASEAELDQQIPETDENEQPTGVMTSMRAWLAEAEPGFLCGAE</sequence>
<feature type="compositionally biased region" description="Basic and acidic residues" evidence="1">
    <location>
        <begin position="56"/>
        <end position="69"/>
    </location>
</feature>
<gene>
    <name evidence="2" type="ORF">QEG23_002241</name>
</gene>
<accession>A0AAI9C235</accession>
<feature type="region of interest" description="Disordered" evidence="1">
    <location>
        <begin position="56"/>
        <end position="87"/>
    </location>
</feature>